<keyword evidence="5 6" id="KW-0269">Exonuclease</keyword>
<evidence type="ECO:0000256" key="2">
    <source>
        <dbReference type="ARBA" id="ARBA00022490"/>
    </source>
</evidence>
<comment type="similarity">
    <text evidence="1 6">Belongs to the XseB family.</text>
</comment>
<comment type="caution">
    <text evidence="8">The sequence shown here is derived from an EMBL/GenBank/DDBJ whole genome shotgun (WGS) entry which is preliminary data.</text>
</comment>
<dbReference type="NCBIfam" id="TIGR01280">
    <property type="entry name" value="xseB"/>
    <property type="match status" value="1"/>
</dbReference>
<dbReference type="SUPFAM" id="SSF116842">
    <property type="entry name" value="XseB-like"/>
    <property type="match status" value="1"/>
</dbReference>
<evidence type="ECO:0000256" key="6">
    <source>
        <dbReference type="HAMAP-Rule" id="MF_00337"/>
    </source>
</evidence>
<keyword evidence="7" id="KW-0175">Coiled coil</keyword>
<evidence type="ECO:0000313" key="9">
    <source>
        <dbReference type="Proteomes" id="UP001209076"/>
    </source>
</evidence>
<proteinExistence type="inferred from homology"/>
<dbReference type="Proteomes" id="UP001209076">
    <property type="component" value="Unassembled WGS sequence"/>
</dbReference>
<dbReference type="HAMAP" id="MF_00337">
    <property type="entry name" value="Exonuc_7_S"/>
    <property type="match status" value="1"/>
</dbReference>
<evidence type="ECO:0000313" key="8">
    <source>
        <dbReference type="EMBL" id="MCU0104973.1"/>
    </source>
</evidence>
<evidence type="ECO:0000256" key="5">
    <source>
        <dbReference type="ARBA" id="ARBA00022839"/>
    </source>
</evidence>
<comment type="subunit">
    <text evidence="6">Heterooligomer composed of large and small subunits.</text>
</comment>
<dbReference type="RefSeq" id="WP_262096234.1">
    <property type="nucleotide sequence ID" value="NZ_JAOEGN010000007.1"/>
</dbReference>
<gene>
    <name evidence="6 8" type="primary">xseB</name>
    <name evidence="8" type="ORF">N7603_04815</name>
</gene>
<dbReference type="Pfam" id="PF02609">
    <property type="entry name" value="Exonuc_VII_S"/>
    <property type="match status" value="1"/>
</dbReference>
<feature type="coiled-coil region" evidence="7">
    <location>
        <begin position="2"/>
        <end position="29"/>
    </location>
</feature>
<keyword evidence="2 6" id="KW-0963">Cytoplasm</keyword>
<dbReference type="GO" id="GO:0008855">
    <property type="term" value="F:exodeoxyribonuclease VII activity"/>
    <property type="evidence" value="ECO:0007669"/>
    <property type="project" value="UniProtKB-EC"/>
</dbReference>
<keyword evidence="3 6" id="KW-0540">Nuclease</keyword>
<comment type="subcellular location">
    <subcellularLocation>
        <location evidence="6">Cytoplasm</location>
    </subcellularLocation>
</comment>
<keyword evidence="9" id="KW-1185">Reference proteome</keyword>
<comment type="function">
    <text evidence="6">Bidirectionally degrades single-stranded DNA into large acid-insoluble oligonucleotides, which are then degraded further into small acid-soluble oligonucleotides.</text>
</comment>
<dbReference type="PANTHER" id="PTHR34137:SF1">
    <property type="entry name" value="EXODEOXYRIBONUCLEASE 7 SMALL SUBUNIT"/>
    <property type="match status" value="1"/>
</dbReference>
<dbReference type="EC" id="3.1.11.6" evidence="6"/>
<dbReference type="EMBL" id="JAOEGN010000007">
    <property type="protein sequence ID" value="MCU0104973.1"/>
    <property type="molecule type" value="Genomic_DNA"/>
</dbReference>
<evidence type="ECO:0000256" key="1">
    <source>
        <dbReference type="ARBA" id="ARBA00009998"/>
    </source>
</evidence>
<comment type="catalytic activity">
    <reaction evidence="6">
        <text>Exonucleolytic cleavage in either 5'- to 3'- or 3'- to 5'-direction to yield nucleoside 5'-phosphates.</text>
        <dbReference type="EC" id="3.1.11.6"/>
    </reaction>
</comment>
<evidence type="ECO:0000256" key="4">
    <source>
        <dbReference type="ARBA" id="ARBA00022801"/>
    </source>
</evidence>
<sequence length="69" mass="7895">MEMTFEQAIQALEKTVKALENKDIALDEAVKLYNEGLKLSKICYELLTQSEKLVVKTMTENGPEDFKLE</sequence>
<protein>
    <recommendedName>
        <fullName evidence="6">Exodeoxyribonuclease 7 small subunit</fullName>
        <ecNumber evidence="6">3.1.11.6</ecNumber>
    </recommendedName>
    <alternativeName>
        <fullName evidence="6">Exodeoxyribonuclease VII small subunit</fullName>
        <shortName evidence="6">Exonuclease VII small subunit</shortName>
    </alternativeName>
</protein>
<dbReference type="PIRSF" id="PIRSF006488">
    <property type="entry name" value="Exonuc_VII_S"/>
    <property type="match status" value="1"/>
</dbReference>
<evidence type="ECO:0000256" key="7">
    <source>
        <dbReference type="SAM" id="Coils"/>
    </source>
</evidence>
<reference evidence="9" key="1">
    <citation type="submission" date="2023-07" db="EMBL/GenBank/DDBJ databases">
        <title>Novel Mycoplasma species identified in domestic and wild animals.</title>
        <authorList>
            <person name="Volokhov D.V."/>
            <person name="Furtak V.A."/>
            <person name="Zagorodnyaya T.A."/>
        </authorList>
    </citation>
    <scope>NUCLEOTIDE SEQUENCE [LARGE SCALE GENOMIC DNA]</scope>
    <source>
        <strain evidence="9">92-19</strain>
    </source>
</reference>
<evidence type="ECO:0000256" key="3">
    <source>
        <dbReference type="ARBA" id="ARBA00022722"/>
    </source>
</evidence>
<dbReference type="Gene3D" id="1.10.287.1040">
    <property type="entry name" value="Exonuclease VII, small subunit"/>
    <property type="match status" value="1"/>
</dbReference>
<dbReference type="InterPro" id="IPR003761">
    <property type="entry name" value="Exonuc_VII_S"/>
</dbReference>
<organism evidence="8 9">
    <name type="scientific">Paracholeplasma vituli</name>
    <dbReference type="NCBI Taxonomy" id="69473"/>
    <lineage>
        <taxon>Bacteria</taxon>
        <taxon>Bacillati</taxon>
        <taxon>Mycoplasmatota</taxon>
        <taxon>Mollicutes</taxon>
        <taxon>Acholeplasmatales</taxon>
        <taxon>Acholeplasmataceae</taxon>
        <taxon>Paracholeplasma</taxon>
    </lineage>
</organism>
<accession>A0ABT2PW78</accession>
<dbReference type="PANTHER" id="PTHR34137">
    <property type="entry name" value="EXODEOXYRIBONUCLEASE 7 SMALL SUBUNIT"/>
    <property type="match status" value="1"/>
</dbReference>
<name>A0ABT2PW78_9MOLU</name>
<keyword evidence="4 6" id="KW-0378">Hydrolase</keyword>
<dbReference type="InterPro" id="IPR037004">
    <property type="entry name" value="Exonuc_VII_ssu_sf"/>
</dbReference>